<keyword evidence="1" id="KW-1133">Transmembrane helix</keyword>
<dbReference type="AlphaFoldDB" id="A0A7S2JF71"/>
<keyword evidence="1" id="KW-0812">Transmembrane</keyword>
<dbReference type="EMBL" id="HBGW01027038">
    <property type="protein sequence ID" value="CAD9545350.1"/>
    <property type="molecule type" value="Transcribed_RNA"/>
</dbReference>
<protein>
    <submittedName>
        <fullName evidence="2">Uncharacterized protein</fullName>
    </submittedName>
</protein>
<accession>A0A7S2JF71</accession>
<keyword evidence="1" id="KW-0472">Membrane</keyword>
<feature type="transmembrane region" description="Helical" evidence="1">
    <location>
        <begin position="12"/>
        <end position="35"/>
    </location>
</feature>
<organism evidence="2">
    <name type="scientific">Zooxanthella nutricula</name>
    <dbReference type="NCBI Taxonomy" id="1333877"/>
    <lineage>
        <taxon>Eukaryota</taxon>
        <taxon>Sar</taxon>
        <taxon>Alveolata</taxon>
        <taxon>Dinophyceae</taxon>
        <taxon>Peridiniales</taxon>
        <taxon>Peridiniales incertae sedis</taxon>
        <taxon>Zooxanthella</taxon>
    </lineage>
</organism>
<evidence type="ECO:0000313" key="2">
    <source>
        <dbReference type="EMBL" id="CAD9545350.1"/>
    </source>
</evidence>
<reference evidence="2" key="1">
    <citation type="submission" date="2021-01" db="EMBL/GenBank/DDBJ databases">
        <authorList>
            <person name="Corre E."/>
            <person name="Pelletier E."/>
            <person name="Niang G."/>
            <person name="Scheremetjew M."/>
            <person name="Finn R."/>
            <person name="Kale V."/>
            <person name="Holt S."/>
            <person name="Cochrane G."/>
            <person name="Meng A."/>
            <person name="Brown T."/>
            <person name="Cohen L."/>
        </authorList>
    </citation>
    <scope>NUCLEOTIDE SEQUENCE</scope>
    <source>
        <strain evidence="2">RCC3387</strain>
    </source>
</reference>
<sequence>MAFLTISRFYTIGAALNGLAGAWGTLICLICPYSATCPAAFFLLMGVNILAFVHALVMFGATHAFHYITAMNLADFCTKNMTSSTKRKGWVVVTFPLVSRCLLLLNFSVSAASLGVAFTCSGKKPESPESPQNGQVTPTTSPQAKLFCDKPSPARDFGPLVVCVLLLGLFGICVSANAHVPPFLHRPQPPKGAEDVRANKGCLHYLGRFAGFFHP</sequence>
<feature type="transmembrane region" description="Helical" evidence="1">
    <location>
        <begin position="41"/>
        <end position="68"/>
    </location>
</feature>
<proteinExistence type="predicted"/>
<gene>
    <name evidence="2" type="ORF">BRAN1462_LOCUS17213</name>
</gene>
<feature type="transmembrane region" description="Helical" evidence="1">
    <location>
        <begin position="157"/>
        <end position="178"/>
    </location>
</feature>
<evidence type="ECO:0000256" key="1">
    <source>
        <dbReference type="SAM" id="Phobius"/>
    </source>
</evidence>
<feature type="transmembrane region" description="Helical" evidence="1">
    <location>
        <begin position="89"/>
        <end position="109"/>
    </location>
</feature>
<name>A0A7S2JF71_9DINO</name>